<dbReference type="InterPro" id="IPR021911">
    <property type="entry name" value="ATAD3_N"/>
</dbReference>
<name>A0A812TPV1_9DINO</name>
<dbReference type="EMBL" id="CAJNDS010002575">
    <property type="protein sequence ID" value="CAE7531109.1"/>
    <property type="molecule type" value="Genomic_DNA"/>
</dbReference>
<evidence type="ECO:0000256" key="3">
    <source>
        <dbReference type="PROSITE-ProRule" id="PRU00023"/>
    </source>
</evidence>
<dbReference type="InterPro" id="IPR002110">
    <property type="entry name" value="Ankyrin_rpt"/>
</dbReference>
<evidence type="ECO:0000256" key="2">
    <source>
        <dbReference type="ARBA" id="ARBA00022840"/>
    </source>
</evidence>
<keyword evidence="4" id="KW-0175">Coiled coil</keyword>
<organism evidence="7 8">
    <name type="scientific">Symbiodinium natans</name>
    <dbReference type="NCBI Taxonomy" id="878477"/>
    <lineage>
        <taxon>Eukaryota</taxon>
        <taxon>Sar</taxon>
        <taxon>Alveolata</taxon>
        <taxon>Dinophyceae</taxon>
        <taxon>Suessiales</taxon>
        <taxon>Symbiodiniaceae</taxon>
        <taxon>Symbiodinium</taxon>
    </lineage>
</organism>
<gene>
    <name evidence="7" type="primary">atad3-b</name>
    <name evidence="7" type="ORF">SNAT2548_LOCUS29753</name>
</gene>
<dbReference type="SMART" id="SM00248">
    <property type="entry name" value="ANK"/>
    <property type="match status" value="3"/>
</dbReference>
<feature type="compositionally biased region" description="Low complexity" evidence="5">
    <location>
        <begin position="92"/>
        <end position="104"/>
    </location>
</feature>
<keyword evidence="8" id="KW-1185">Reference proteome</keyword>
<dbReference type="OrthoDB" id="75611at2759"/>
<feature type="coiled-coil region" evidence="4">
    <location>
        <begin position="135"/>
        <end position="192"/>
    </location>
</feature>
<dbReference type="PANTHER" id="PTHR23075">
    <property type="entry name" value="PUTATIVE ATP-ASE"/>
    <property type="match status" value="1"/>
</dbReference>
<accession>A0A812TPV1</accession>
<protein>
    <submittedName>
        <fullName evidence="7">Atad3-b protein</fullName>
    </submittedName>
</protein>
<comment type="caution">
    <text evidence="7">The sequence shown here is derived from an EMBL/GenBank/DDBJ whole genome shotgun (WGS) entry which is preliminary data.</text>
</comment>
<keyword evidence="2" id="KW-0067">ATP-binding</keyword>
<evidence type="ECO:0000259" key="6">
    <source>
        <dbReference type="Pfam" id="PF12037"/>
    </source>
</evidence>
<keyword evidence="3" id="KW-0040">ANK repeat</keyword>
<keyword evidence="1" id="KW-0547">Nucleotide-binding</keyword>
<proteinExistence type="predicted"/>
<dbReference type="GO" id="GO:0008270">
    <property type="term" value="F:zinc ion binding"/>
    <property type="evidence" value="ECO:0007669"/>
    <property type="project" value="TreeGrafter"/>
</dbReference>
<evidence type="ECO:0000256" key="1">
    <source>
        <dbReference type="ARBA" id="ARBA00022741"/>
    </source>
</evidence>
<feature type="repeat" description="ANK" evidence="3">
    <location>
        <begin position="355"/>
        <end position="387"/>
    </location>
</feature>
<evidence type="ECO:0000256" key="5">
    <source>
        <dbReference type="SAM" id="MobiDB-lite"/>
    </source>
</evidence>
<dbReference type="PANTHER" id="PTHR23075:SF12">
    <property type="entry name" value="AAA+ ATPASE DOMAIN-CONTAINING PROTEIN"/>
    <property type="match status" value="1"/>
</dbReference>
<dbReference type="Pfam" id="PF13637">
    <property type="entry name" value="Ank_4"/>
    <property type="match status" value="1"/>
</dbReference>
<dbReference type="SUPFAM" id="SSF48403">
    <property type="entry name" value="Ankyrin repeat"/>
    <property type="match status" value="1"/>
</dbReference>
<dbReference type="Gene3D" id="1.25.40.20">
    <property type="entry name" value="Ankyrin repeat-containing domain"/>
    <property type="match status" value="1"/>
</dbReference>
<feature type="domain" description="ATPase family AAA" evidence="6">
    <location>
        <begin position="30"/>
        <end position="197"/>
    </location>
</feature>
<dbReference type="AlphaFoldDB" id="A0A812TPV1"/>
<dbReference type="GO" id="GO:0007005">
    <property type="term" value="P:mitochondrion organization"/>
    <property type="evidence" value="ECO:0007669"/>
    <property type="project" value="TreeGrafter"/>
</dbReference>
<dbReference type="GO" id="GO:0005524">
    <property type="term" value="F:ATP binding"/>
    <property type="evidence" value="ECO:0007669"/>
    <property type="project" value="UniProtKB-KW"/>
</dbReference>
<dbReference type="InterPro" id="IPR036770">
    <property type="entry name" value="Ankyrin_rpt-contain_sf"/>
</dbReference>
<evidence type="ECO:0000256" key="4">
    <source>
        <dbReference type="SAM" id="Coils"/>
    </source>
</evidence>
<dbReference type="PROSITE" id="PS50088">
    <property type="entry name" value="ANK_REPEAT"/>
    <property type="match status" value="1"/>
</dbReference>
<dbReference type="Pfam" id="PF12037">
    <property type="entry name" value="ATAD3_N"/>
    <property type="match status" value="1"/>
</dbReference>
<reference evidence="7" key="1">
    <citation type="submission" date="2021-02" db="EMBL/GenBank/DDBJ databases">
        <authorList>
            <person name="Dougan E. K."/>
            <person name="Rhodes N."/>
            <person name="Thang M."/>
            <person name="Chan C."/>
        </authorList>
    </citation>
    <scope>NUCLEOTIDE SEQUENCE</scope>
</reference>
<evidence type="ECO:0000313" key="8">
    <source>
        <dbReference type="Proteomes" id="UP000604046"/>
    </source>
</evidence>
<dbReference type="GO" id="GO:0005739">
    <property type="term" value="C:mitochondrion"/>
    <property type="evidence" value="ECO:0007669"/>
    <property type="project" value="TreeGrafter"/>
</dbReference>
<sequence length="463" mass="51859">MPSRPVTSFDAVADLCSKHSHRRIYPSKSSSSSGKDEKKAESITGKFDPSALERGAAALRELDTSPNAAKAFELTKMAEQTKQQELQKEIEQQQTMRQQAMLQRNQMDAEEKRKTISHQQEQERRTAEYKARLDSELYQNKLEDQQKQIDQQLQMQHEQFLRQEDMRKRNNLELEEEKRRTLQEQARLDREAAVARIPVHEMPDRHLPKSGLLLLATCRSMAKVITAPSNSITLIFYTNKATMASKLSTEQLQLAKWRLEHGETIQGRPFYDDPKFTKFCEAANAAEAQSKAAKDGSGRLFGEDLTPEVVEKFHFLFVNSSEGDKETLEAWKRFCDMLRETEKILGVIDAPLRDTGERATHHAAEAGHLQNLKWLHDNGADINATTAPAFSLSPDGDVSLGLTPTLVAASFGQTQALEFLKSAGCDLNLQRGDGATALDLALDQGHADTAAWLEANGAARGLK</sequence>
<feature type="region of interest" description="Disordered" evidence="5">
    <location>
        <begin position="20"/>
        <end position="49"/>
    </location>
</feature>
<dbReference type="Proteomes" id="UP000604046">
    <property type="component" value="Unassembled WGS sequence"/>
</dbReference>
<dbReference type="PROSITE" id="PS50297">
    <property type="entry name" value="ANK_REP_REGION"/>
    <property type="match status" value="1"/>
</dbReference>
<feature type="region of interest" description="Disordered" evidence="5">
    <location>
        <begin position="90"/>
        <end position="127"/>
    </location>
</feature>
<feature type="compositionally biased region" description="Basic and acidic residues" evidence="5">
    <location>
        <begin position="107"/>
        <end position="127"/>
    </location>
</feature>
<evidence type="ECO:0000313" key="7">
    <source>
        <dbReference type="EMBL" id="CAE7531109.1"/>
    </source>
</evidence>